<dbReference type="InterPro" id="IPR003660">
    <property type="entry name" value="HAMP_dom"/>
</dbReference>
<keyword evidence="1" id="KW-0488">Methylation</keyword>
<keyword evidence="2 4" id="KW-0807">Transducer</keyword>
<evidence type="ECO:0000256" key="6">
    <source>
        <dbReference type="SAM" id="Phobius"/>
    </source>
</evidence>
<dbReference type="InterPro" id="IPR004090">
    <property type="entry name" value="Chemotax_Me-accpt_rcpt"/>
</dbReference>
<keyword evidence="5" id="KW-0175">Coiled coil</keyword>
<dbReference type="Gene3D" id="6.10.340.10">
    <property type="match status" value="1"/>
</dbReference>
<dbReference type="SUPFAM" id="SSF158472">
    <property type="entry name" value="HAMP domain-like"/>
    <property type="match status" value="1"/>
</dbReference>
<evidence type="ECO:0000313" key="9">
    <source>
        <dbReference type="EMBL" id="TRW91345.1"/>
    </source>
</evidence>
<evidence type="ECO:0000256" key="5">
    <source>
        <dbReference type="SAM" id="Coils"/>
    </source>
</evidence>
<dbReference type="PANTHER" id="PTHR43531:SF14">
    <property type="entry name" value="METHYL-ACCEPTING CHEMOTAXIS PROTEIN I-RELATED"/>
    <property type="match status" value="1"/>
</dbReference>
<feature type="domain" description="HAMP" evidence="8">
    <location>
        <begin position="76"/>
        <end position="128"/>
    </location>
</feature>
<dbReference type="PRINTS" id="PR00260">
    <property type="entry name" value="CHEMTRNSDUCR"/>
</dbReference>
<dbReference type="CDD" id="cd11386">
    <property type="entry name" value="MCP_signal"/>
    <property type="match status" value="1"/>
</dbReference>
<protein>
    <submittedName>
        <fullName evidence="9">HAMP domain-containing protein</fullName>
    </submittedName>
</protein>
<dbReference type="PROSITE" id="PS50111">
    <property type="entry name" value="CHEMOTAXIS_TRANSDUC_2"/>
    <property type="match status" value="1"/>
</dbReference>
<dbReference type="Gene3D" id="3.30.450.20">
    <property type="entry name" value="PAS domain"/>
    <property type="match status" value="1"/>
</dbReference>
<organism evidence="9 10">
    <name type="scientific">Candidatus Methylobacter oryzae</name>
    <dbReference type="NCBI Taxonomy" id="2497749"/>
    <lineage>
        <taxon>Bacteria</taxon>
        <taxon>Pseudomonadati</taxon>
        <taxon>Pseudomonadota</taxon>
        <taxon>Gammaproteobacteria</taxon>
        <taxon>Methylococcales</taxon>
        <taxon>Methylococcaceae</taxon>
        <taxon>Methylobacter</taxon>
    </lineage>
</organism>
<dbReference type="Proteomes" id="UP000733744">
    <property type="component" value="Unassembled WGS sequence"/>
</dbReference>
<dbReference type="InterPro" id="IPR004089">
    <property type="entry name" value="MCPsignal_dom"/>
</dbReference>
<keyword evidence="10" id="KW-1185">Reference proteome</keyword>
<keyword evidence="6" id="KW-1133">Transmembrane helix</keyword>
<evidence type="ECO:0000313" key="10">
    <source>
        <dbReference type="Proteomes" id="UP000733744"/>
    </source>
</evidence>
<dbReference type="SUPFAM" id="SSF58104">
    <property type="entry name" value="Methyl-accepting chemotaxis protein (MCP) signaling domain"/>
    <property type="match status" value="1"/>
</dbReference>
<name>A0ABY3C7M5_9GAMM</name>
<reference evidence="9 10" key="1">
    <citation type="journal article" date="2019" name="Antonie Van Leeuwenhoek">
        <title>Description of 'Ca. Methylobacter oryzae' KRF1, a novel species from the environmentally important Methylobacter clade 2.</title>
        <authorList>
            <person name="Khatri K."/>
            <person name="Mohite J.A."/>
            <person name="Pandit P.S."/>
            <person name="Bahulikar R."/>
            <person name="Rahalkar M.C."/>
        </authorList>
    </citation>
    <scope>NUCLEOTIDE SEQUENCE [LARGE SCALE GENOMIC DNA]</scope>
    <source>
        <strain evidence="9 10">KRF1</strain>
    </source>
</reference>
<dbReference type="Pfam" id="PF13188">
    <property type="entry name" value="PAS_8"/>
    <property type="match status" value="1"/>
</dbReference>
<feature type="transmembrane region" description="Helical" evidence="6">
    <location>
        <begin position="52"/>
        <end position="74"/>
    </location>
</feature>
<keyword evidence="6" id="KW-0812">Transmembrane</keyword>
<keyword evidence="6" id="KW-0472">Membrane</keyword>
<evidence type="ECO:0000256" key="2">
    <source>
        <dbReference type="ARBA" id="ARBA00023224"/>
    </source>
</evidence>
<dbReference type="Pfam" id="PF00672">
    <property type="entry name" value="HAMP"/>
    <property type="match status" value="1"/>
</dbReference>
<evidence type="ECO:0000259" key="7">
    <source>
        <dbReference type="PROSITE" id="PS50111"/>
    </source>
</evidence>
<dbReference type="Pfam" id="PF18947">
    <property type="entry name" value="HAMP_2"/>
    <property type="match status" value="1"/>
</dbReference>
<dbReference type="SMART" id="SM00304">
    <property type="entry name" value="HAMP"/>
    <property type="match status" value="2"/>
</dbReference>
<feature type="domain" description="HAMP" evidence="8">
    <location>
        <begin position="304"/>
        <end position="350"/>
    </location>
</feature>
<evidence type="ECO:0000259" key="8">
    <source>
        <dbReference type="PROSITE" id="PS50885"/>
    </source>
</evidence>
<dbReference type="InterPro" id="IPR000014">
    <property type="entry name" value="PAS"/>
</dbReference>
<proteinExistence type="inferred from homology"/>
<dbReference type="CDD" id="cd06225">
    <property type="entry name" value="HAMP"/>
    <property type="match status" value="1"/>
</dbReference>
<evidence type="ECO:0000256" key="3">
    <source>
        <dbReference type="ARBA" id="ARBA00029447"/>
    </source>
</evidence>
<dbReference type="SMART" id="SM00283">
    <property type="entry name" value="MA"/>
    <property type="match status" value="1"/>
</dbReference>
<accession>A0ABY3C7M5</accession>
<dbReference type="PANTHER" id="PTHR43531">
    <property type="entry name" value="PROTEIN ICFG"/>
    <property type="match status" value="1"/>
</dbReference>
<dbReference type="InterPro" id="IPR051310">
    <property type="entry name" value="MCP_chemotaxis"/>
</dbReference>
<gene>
    <name evidence="9" type="ORF">EKO24_017060</name>
</gene>
<evidence type="ECO:0000256" key="4">
    <source>
        <dbReference type="PROSITE-ProRule" id="PRU00284"/>
    </source>
</evidence>
<dbReference type="EMBL" id="RYFG02000113">
    <property type="protein sequence ID" value="TRW91345.1"/>
    <property type="molecule type" value="Genomic_DNA"/>
</dbReference>
<comment type="caution">
    <text evidence="9">The sequence shown here is derived from an EMBL/GenBank/DDBJ whole genome shotgun (WGS) entry which is preliminary data.</text>
</comment>
<comment type="similarity">
    <text evidence="3">Belongs to the methyl-accepting chemotaxis (MCP) protein family.</text>
</comment>
<dbReference type="Pfam" id="PF00015">
    <property type="entry name" value="MCPsignal"/>
    <property type="match status" value="1"/>
</dbReference>
<dbReference type="PROSITE" id="PS50885">
    <property type="entry name" value="HAMP"/>
    <property type="match status" value="2"/>
</dbReference>
<evidence type="ECO:0000256" key="1">
    <source>
        <dbReference type="ARBA" id="ARBA00022481"/>
    </source>
</evidence>
<feature type="coiled-coil region" evidence="5">
    <location>
        <begin position="555"/>
        <end position="589"/>
    </location>
</feature>
<feature type="domain" description="Methyl-accepting transducer" evidence="7">
    <location>
        <begin position="355"/>
        <end position="584"/>
    </location>
</feature>
<sequence>MDKGNETGLGIDPVYWFKTVTEKIDLIKEVENKLAGDLLGAADKLEIDAQRVAVFFSILTGLSLLVTVALTFFISRGILRSLNTLQQVAGAIAEGDLSSSIDLSQKDELGNLFRSMNVMQQQLLARITKEHYDRDKFMRAKIALDRISSNVMIADNERNIVYMNPAVLAMVQHAESDIRKALPKFDAGKLLGTNMDAFHKNPAHQKQLLANLTSTFRSEIRVGSCIFHLTANAIINEEGHRIGTVMEWKDRTAEVAIEQEIARVVSGAVLGDFNQRIGKEDKEGFFLELADGVNELMEISSTGLNEVVRVLGALSQGDLTETISNSYSGTFGQLKHDSNSTVEKLKEIVGRIHEASETINTAAKEIAAGNNDLSHRTEEQAASLEETAASMEELTSTVQANSQNAKHANRLAVGATDIAGKGVKVVGQVVSTMEEINESSRKVVDIISVIDSIAFQTNILALNAAVEAARAGEQGRGFAVVAVEVRNLAQRAAAAAAEIKGLIGDSVEKVEEGSKLVAQAGKTMEEIVSAIRSVTVIMSEISSASVEQTSGIEQVNQAIAQMDDVTQQNAALVEQAAAAAESLEEQTQNLAFTVSYFNFGQSGASNMSSKEAAVKGSGSLNLPPPHQQKTVPVKSFAVVKSKPVANDEWEEF</sequence>
<dbReference type="Gene3D" id="1.10.287.950">
    <property type="entry name" value="Methyl-accepting chemotaxis protein"/>
    <property type="match status" value="1"/>
</dbReference>